<gene>
    <name evidence="8" type="ORF">GCM10011594_24770</name>
</gene>
<evidence type="ECO:0000256" key="6">
    <source>
        <dbReference type="RuleBase" id="RU363032"/>
    </source>
</evidence>
<dbReference type="GO" id="GO:0055085">
    <property type="term" value="P:transmembrane transport"/>
    <property type="evidence" value="ECO:0007669"/>
    <property type="project" value="InterPro"/>
</dbReference>
<reference evidence="8" key="1">
    <citation type="journal article" date="2014" name="Int. J. Syst. Evol. Microbiol.">
        <title>Complete genome sequence of Corynebacterium casei LMG S-19264T (=DSM 44701T), isolated from a smear-ripened cheese.</title>
        <authorList>
            <consortium name="US DOE Joint Genome Institute (JGI-PGF)"/>
            <person name="Walter F."/>
            <person name="Albersmeier A."/>
            <person name="Kalinowski J."/>
            <person name="Ruckert C."/>
        </authorList>
    </citation>
    <scope>NUCLEOTIDE SEQUENCE</scope>
    <source>
        <strain evidence="8">CGMCC 4.7308</strain>
    </source>
</reference>
<sequence length="217" mass="23285">MIDYWSSNQAEIWRLLWSHAWLSVVPVIIGLVIALPLGWVAARHRWAYPPLVGIAGLLYTIPSLALFVALPGILHTRILDVTNVVVALTVYAVALLVRVVSDGLTSVSADTLQAATAMGYRPAGRFFAVELPLAVPVIAAGVRVATVSNVSLVAVATFVGTAQLGTLFTEGLSRTVNQLPPILTGILLSLVLALVLDLLIQLATRLATPWRRAEVRR</sequence>
<dbReference type="GO" id="GO:0031460">
    <property type="term" value="P:glycine betaine transport"/>
    <property type="evidence" value="ECO:0007669"/>
    <property type="project" value="TreeGrafter"/>
</dbReference>
<protein>
    <submittedName>
        <fullName evidence="8">Glycine/betaine ABC transporter permease</fullName>
    </submittedName>
</protein>
<keyword evidence="9" id="KW-1185">Reference proteome</keyword>
<keyword evidence="2 6" id="KW-0813">Transport</keyword>
<dbReference type="SUPFAM" id="SSF161098">
    <property type="entry name" value="MetI-like"/>
    <property type="match status" value="1"/>
</dbReference>
<evidence type="ECO:0000313" key="8">
    <source>
        <dbReference type="EMBL" id="GGM03635.1"/>
    </source>
</evidence>
<comment type="subcellular location">
    <subcellularLocation>
        <location evidence="6">Cell membrane</location>
        <topology evidence="6">Multi-pass membrane protein</topology>
    </subcellularLocation>
    <subcellularLocation>
        <location evidence="1">Membrane</location>
        <topology evidence="1">Multi-pass membrane protein</topology>
    </subcellularLocation>
</comment>
<reference evidence="8" key="2">
    <citation type="submission" date="2020-09" db="EMBL/GenBank/DDBJ databases">
        <authorList>
            <person name="Sun Q."/>
            <person name="Zhou Y."/>
        </authorList>
    </citation>
    <scope>NUCLEOTIDE SEQUENCE</scope>
    <source>
        <strain evidence="8">CGMCC 4.7308</strain>
    </source>
</reference>
<keyword evidence="3 6" id="KW-0812">Transmembrane</keyword>
<feature type="transmembrane region" description="Helical" evidence="6">
    <location>
        <begin position="81"/>
        <end position="100"/>
    </location>
</feature>
<accession>A0A917SZB5</accession>
<evidence type="ECO:0000256" key="5">
    <source>
        <dbReference type="ARBA" id="ARBA00023136"/>
    </source>
</evidence>
<evidence type="ECO:0000256" key="4">
    <source>
        <dbReference type="ARBA" id="ARBA00022989"/>
    </source>
</evidence>
<organism evidence="8 9">
    <name type="scientific">Nakamurella endophytica</name>
    <dbReference type="NCBI Taxonomy" id="1748367"/>
    <lineage>
        <taxon>Bacteria</taxon>
        <taxon>Bacillati</taxon>
        <taxon>Actinomycetota</taxon>
        <taxon>Actinomycetes</taxon>
        <taxon>Nakamurellales</taxon>
        <taxon>Nakamurellaceae</taxon>
        <taxon>Nakamurella</taxon>
    </lineage>
</organism>
<evidence type="ECO:0000259" key="7">
    <source>
        <dbReference type="PROSITE" id="PS50928"/>
    </source>
</evidence>
<keyword evidence="4 6" id="KW-1133">Transmembrane helix</keyword>
<dbReference type="InterPro" id="IPR051204">
    <property type="entry name" value="ABC_transp_perm/SBD"/>
</dbReference>
<evidence type="ECO:0000313" key="9">
    <source>
        <dbReference type="Proteomes" id="UP000655208"/>
    </source>
</evidence>
<evidence type="ECO:0000256" key="2">
    <source>
        <dbReference type="ARBA" id="ARBA00022448"/>
    </source>
</evidence>
<feature type="transmembrane region" description="Helical" evidence="6">
    <location>
        <begin position="20"/>
        <end position="41"/>
    </location>
</feature>
<feature type="transmembrane region" description="Helical" evidence="6">
    <location>
        <begin position="47"/>
        <end position="69"/>
    </location>
</feature>
<dbReference type="PANTHER" id="PTHR30177">
    <property type="entry name" value="GLYCINE BETAINE/L-PROLINE TRANSPORT SYSTEM PERMEASE PROTEIN PROW"/>
    <property type="match status" value="1"/>
</dbReference>
<comment type="caution">
    <text evidence="8">The sequence shown here is derived from an EMBL/GenBank/DDBJ whole genome shotgun (WGS) entry which is preliminary data.</text>
</comment>
<dbReference type="GO" id="GO:0005886">
    <property type="term" value="C:plasma membrane"/>
    <property type="evidence" value="ECO:0007669"/>
    <property type="project" value="UniProtKB-SubCell"/>
</dbReference>
<name>A0A917SZB5_9ACTN</name>
<dbReference type="EMBL" id="BMNA01000004">
    <property type="protein sequence ID" value="GGM03635.1"/>
    <property type="molecule type" value="Genomic_DNA"/>
</dbReference>
<dbReference type="Gene3D" id="1.10.3720.10">
    <property type="entry name" value="MetI-like"/>
    <property type="match status" value="1"/>
</dbReference>
<proteinExistence type="inferred from homology"/>
<feature type="domain" description="ABC transmembrane type-1" evidence="7">
    <location>
        <begin position="16"/>
        <end position="200"/>
    </location>
</feature>
<feature type="transmembrane region" description="Helical" evidence="6">
    <location>
        <begin position="182"/>
        <end position="207"/>
    </location>
</feature>
<dbReference type="Pfam" id="PF00528">
    <property type="entry name" value="BPD_transp_1"/>
    <property type="match status" value="1"/>
</dbReference>
<dbReference type="PANTHER" id="PTHR30177:SF4">
    <property type="entry name" value="OSMOPROTECTANT IMPORT PERMEASE PROTEIN OSMW"/>
    <property type="match status" value="1"/>
</dbReference>
<comment type="similarity">
    <text evidence="6">Belongs to the binding-protein-dependent transport system permease family.</text>
</comment>
<evidence type="ECO:0000256" key="3">
    <source>
        <dbReference type="ARBA" id="ARBA00022692"/>
    </source>
</evidence>
<dbReference type="CDD" id="cd06261">
    <property type="entry name" value="TM_PBP2"/>
    <property type="match status" value="1"/>
</dbReference>
<dbReference type="PROSITE" id="PS50928">
    <property type="entry name" value="ABC_TM1"/>
    <property type="match status" value="1"/>
</dbReference>
<dbReference type="InterPro" id="IPR000515">
    <property type="entry name" value="MetI-like"/>
</dbReference>
<dbReference type="Proteomes" id="UP000655208">
    <property type="component" value="Unassembled WGS sequence"/>
</dbReference>
<evidence type="ECO:0000256" key="1">
    <source>
        <dbReference type="ARBA" id="ARBA00004141"/>
    </source>
</evidence>
<dbReference type="InterPro" id="IPR035906">
    <property type="entry name" value="MetI-like_sf"/>
</dbReference>
<dbReference type="AlphaFoldDB" id="A0A917SZB5"/>
<keyword evidence="5 6" id="KW-0472">Membrane</keyword>